<feature type="chain" id="PRO_5046297576" evidence="1">
    <location>
        <begin position="27"/>
        <end position="71"/>
    </location>
</feature>
<sequence>MRKYVRTAVVGALLGASALTAVPAGAAGNTAYPEPSKQEHLYAVPVAGITDVGDLTKLALLGHDFAGLLGH</sequence>
<evidence type="ECO:0000313" key="2">
    <source>
        <dbReference type="EMBL" id="GAA1123445.1"/>
    </source>
</evidence>
<protein>
    <submittedName>
        <fullName evidence="2">Uncharacterized protein</fullName>
    </submittedName>
</protein>
<evidence type="ECO:0000256" key="1">
    <source>
        <dbReference type="SAM" id="SignalP"/>
    </source>
</evidence>
<dbReference type="EMBL" id="BAAALD010000138">
    <property type="protein sequence ID" value="GAA1123445.1"/>
    <property type="molecule type" value="Genomic_DNA"/>
</dbReference>
<comment type="caution">
    <text evidence="2">The sequence shown here is derived from an EMBL/GenBank/DDBJ whole genome shotgun (WGS) entry which is preliminary data.</text>
</comment>
<keyword evidence="1" id="KW-0732">Signal</keyword>
<dbReference type="Proteomes" id="UP001499987">
    <property type="component" value="Unassembled WGS sequence"/>
</dbReference>
<proteinExistence type="predicted"/>
<evidence type="ECO:0000313" key="3">
    <source>
        <dbReference type="Proteomes" id="UP001499987"/>
    </source>
</evidence>
<name>A0ABP4ESI9_9ACTN</name>
<feature type="signal peptide" evidence="1">
    <location>
        <begin position="1"/>
        <end position="26"/>
    </location>
</feature>
<organism evidence="2 3">
    <name type="scientific">Kitasatospora arboriphila</name>
    <dbReference type="NCBI Taxonomy" id="258052"/>
    <lineage>
        <taxon>Bacteria</taxon>
        <taxon>Bacillati</taxon>
        <taxon>Actinomycetota</taxon>
        <taxon>Actinomycetes</taxon>
        <taxon>Kitasatosporales</taxon>
        <taxon>Streptomycetaceae</taxon>
        <taxon>Kitasatospora</taxon>
    </lineage>
</organism>
<dbReference type="RefSeq" id="WP_344628091.1">
    <property type="nucleotide sequence ID" value="NZ_BAAALD010000138.1"/>
</dbReference>
<keyword evidence="3" id="KW-1185">Reference proteome</keyword>
<accession>A0ABP4ESI9</accession>
<reference evidence="3" key="1">
    <citation type="journal article" date="2019" name="Int. J. Syst. Evol. Microbiol.">
        <title>The Global Catalogue of Microorganisms (GCM) 10K type strain sequencing project: providing services to taxonomists for standard genome sequencing and annotation.</title>
        <authorList>
            <consortium name="The Broad Institute Genomics Platform"/>
            <consortium name="The Broad Institute Genome Sequencing Center for Infectious Disease"/>
            <person name="Wu L."/>
            <person name="Ma J."/>
        </authorList>
    </citation>
    <scope>NUCLEOTIDE SEQUENCE [LARGE SCALE GENOMIC DNA]</scope>
    <source>
        <strain evidence="3">JCM 13002</strain>
    </source>
</reference>
<gene>
    <name evidence="2" type="ORF">GCM10009663_73320</name>
</gene>